<organism evidence="20 21">
    <name type="scientific">Candidatus Falkowbacteria bacterium CG10_big_fil_rev_8_21_14_0_10_38_22</name>
    <dbReference type="NCBI Taxonomy" id="1974564"/>
    <lineage>
        <taxon>Bacteria</taxon>
        <taxon>Candidatus Falkowiibacteriota</taxon>
    </lineage>
</organism>
<evidence type="ECO:0000256" key="15">
    <source>
        <dbReference type="PIRSR" id="PIRSR600829-1"/>
    </source>
</evidence>
<evidence type="ECO:0000256" key="12">
    <source>
        <dbReference type="ARBA" id="ARBA00023136"/>
    </source>
</evidence>
<evidence type="ECO:0000256" key="19">
    <source>
        <dbReference type="SAM" id="Phobius"/>
    </source>
</evidence>
<keyword evidence="7 17" id="KW-0547">Nucleotide-binding</keyword>
<evidence type="ECO:0000256" key="13">
    <source>
        <dbReference type="ARBA" id="ARBA00023209"/>
    </source>
</evidence>
<keyword evidence="9 17" id="KW-0067">ATP-binding</keyword>
<keyword evidence="18" id="KW-0479">Metal-binding</keyword>
<dbReference type="PANTHER" id="PTHR34299">
    <property type="entry name" value="DIACYLGLYCEROL KINASE"/>
    <property type="match status" value="1"/>
</dbReference>
<accession>A0A2M6WRB7</accession>
<keyword evidence="4" id="KW-0444">Lipid biosynthesis</keyword>
<keyword evidence="14" id="KW-1208">Phospholipid metabolism</keyword>
<evidence type="ECO:0000313" key="20">
    <source>
        <dbReference type="EMBL" id="PIT95359.1"/>
    </source>
</evidence>
<dbReference type="CDD" id="cd14265">
    <property type="entry name" value="UDPK_IM_like"/>
    <property type="match status" value="1"/>
</dbReference>
<evidence type="ECO:0000256" key="5">
    <source>
        <dbReference type="ARBA" id="ARBA00022679"/>
    </source>
</evidence>
<dbReference type="AlphaFoldDB" id="A0A2M6WRB7"/>
<feature type="active site" description="Proton acceptor" evidence="15">
    <location>
        <position position="66"/>
    </location>
</feature>
<evidence type="ECO:0000256" key="18">
    <source>
        <dbReference type="PIRSR" id="PIRSR600829-4"/>
    </source>
</evidence>
<dbReference type="GO" id="GO:0005524">
    <property type="term" value="F:ATP binding"/>
    <property type="evidence" value="ECO:0007669"/>
    <property type="project" value="UniProtKB-KW"/>
</dbReference>
<evidence type="ECO:0008006" key="22">
    <source>
        <dbReference type="Google" id="ProtNLM"/>
    </source>
</evidence>
<sequence>MIRLSRLLKSFNYAFKGLVKTIQEEQNLKIQILSGAVILVLAWCFRIKQWEWAVLILMISLVILMELANSAVERITDVLKPRINGYVKEIKDIMAAAVLVASIVAVLVGVLIFWPYLSKLFGQS</sequence>
<dbReference type="EMBL" id="PFAO01000032">
    <property type="protein sequence ID" value="PIT95359.1"/>
    <property type="molecule type" value="Genomic_DNA"/>
</dbReference>
<proteinExistence type="inferred from homology"/>
<dbReference type="PANTHER" id="PTHR34299:SF1">
    <property type="entry name" value="DIACYLGLYCEROL KINASE"/>
    <property type="match status" value="1"/>
</dbReference>
<dbReference type="GO" id="GO:0046872">
    <property type="term" value="F:metal ion binding"/>
    <property type="evidence" value="ECO:0007669"/>
    <property type="project" value="UniProtKB-KW"/>
</dbReference>
<evidence type="ECO:0000256" key="4">
    <source>
        <dbReference type="ARBA" id="ARBA00022516"/>
    </source>
</evidence>
<evidence type="ECO:0000256" key="14">
    <source>
        <dbReference type="ARBA" id="ARBA00023264"/>
    </source>
</evidence>
<feature type="transmembrane region" description="Helical" evidence="19">
    <location>
        <begin position="52"/>
        <end position="72"/>
    </location>
</feature>
<dbReference type="Gene3D" id="1.10.287.3610">
    <property type="match status" value="1"/>
</dbReference>
<dbReference type="InterPro" id="IPR000829">
    <property type="entry name" value="DAGK"/>
</dbReference>
<evidence type="ECO:0000256" key="2">
    <source>
        <dbReference type="ARBA" id="ARBA00005967"/>
    </source>
</evidence>
<keyword evidence="11" id="KW-0443">Lipid metabolism</keyword>
<feature type="binding site" evidence="17">
    <location>
        <position position="73"/>
    </location>
    <ligand>
        <name>ATP</name>
        <dbReference type="ChEBI" id="CHEBI:30616"/>
    </ligand>
</feature>
<evidence type="ECO:0000256" key="11">
    <source>
        <dbReference type="ARBA" id="ARBA00023098"/>
    </source>
</evidence>
<feature type="binding site" evidence="17">
    <location>
        <begin position="91"/>
        <end position="92"/>
    </location>
    <ligand>
        <name>ATP</name>
        <dbReference type="ChEBI" id="CHEBI:30616"/>
    </ligand>
</feature>
<dbReference type="GO" id="GO:0005886">
    <property type="term" value="C:plasma membrane"/>
    <property type="evidence" value="ECO:0007669"/>
    <property type="project" value="UniProtKB-SubCell"/>
</dbReference>
<dbReference type="InterPro" id="IPR033717">
    <property type="entry name" value="UDPK"/>
</dbReference>
<evidence type="ECO:0000256" key="16">
    <source>
        <dbReference type="PIRSR" id="PIRSR600829-2"/>
    </source>
</evidence>
<comment type="cofactor">
    <cofactor evidence="18">
        <name>Mg(2+)</name>
        <dbReference type="ChEBI" id="CHEBI:18420"/>
    </cofactor>
    <text evidence="18">Mn(2+), Zn(2+), Cd(2+) and Co(2+) support activity to lesser extents.</text>
</comment>
<gene>
    <name evidence="20" type="ORF">COT96_01470</name>
</gene>
<keyword evidence="12 19" id="KW-0472">Membrane</keyword>
<comment type="similarity">
    <text evidence="2">Belongs to the bacterial diacylglycerol kinase family.</text>
</comment>
<evidence type="ECO:0000313" key="21">
    <source>
        <dbReference type="Proteomes" id="UP000228964"/>
    </source>
</evidence>
<feature type="binding site" evidence="17">
    <location>
        <position position="6"/>
    </location>
    <ligand>
        <name>ATP</name>
        <dbReference type="ChEBI" id="CHEBI:30616"/>
    </ligand>
</feature>
<dbReference type="Proteomes" id="UP000228964">
    <property type="component" value="Unassembled WGS sequence"/>
</dbReference>
<keyword evidence="18" id="KW-0460">Magnesium</keyword>
<keyword evidence="13" id="KW-0594">Phospholipid biosynthesis</keyword>
<feature type="binding site" evidence="16">
    <location>
        <position position="66"/>
    </location>
    <ligand>
        <name>substrate</name>
    </ligand>
</feature>
<name>A0A2M6WRB7_9BACT</name>
<keyword evidence="8" id="KW-0418">Kinase</keyword>
<dbReference type="InterPro" id="IPR036945">
    <property type="entry name" value="DAGK_sf"/>
</dbReference>
<evidence type="ECO:0000256" key="8">
    <source>
        <dbReference type="ARBA" id="ARBA00022777"/>
    </source>
</evidence>
<feature type="binding site" evidence="18">
    <location>
        <position position="25"/>
    </location>
    <ligand>
        <name>a divalent metal cation</name>
        <dbReference type="ChEBI" id="CHEBI:60240"/>
    </ligand>
</feature>
<reference evidence="21" key="1">
    <citation type="submission" date="2017-09" db="EMBL/GenBank/DDBJ databases">
        <title>Depth-based differentiation of microbial function through sediment-hosted aquifers and enrichment of novel symbionts in the deep terrestrial subsurface.</title>
        <authorList>
            <person name="Probst A.J."/>
            <person name="Ladd B."/>
            <person name="Jarett J.K."/>
            <person name="Geller-Mcgrath D.E."/>
            <person name="Sieber C.M.K."/>
            <person name="Emerson J.B."/>
            <person name="Anantharaman K."/>
            <person name="Thomas B.C."/>
            <person name="Malmstrom R."/>
            <person name="Stieglmeier M."/>
            <person name="Klingl A."/>
            <person name="Woyke T."/>
            <person name="Ryan C.M."/>
            <person name="Banfield J.F."/>
        </authorList>
    </citation>
    <scope>NUCLEOTIDE SEQUENCE [LARGE SCALE GENOMIC DNA]</scope>
</reference>
<keyword evidence="10 19" id="KW-1133">Transmembrane helix</keyword>
<evidence type="ECO:0000256" key="10">
    <source>
        <dbReference type="ARBA" id="ARBA00022989"/>
    </source>
</evidence>
<feature type="binding site" evidence="16">
    <location>
        <position position="6"/>
    </location>
    <ligand>
        <name>substrate</name>
    </ligand>
</feature>
<keyword evidence="5" id="KW-0808">Transferase</keyword>
<feature type="binding site" evidence="17">
    <location>
        <position position="13"/>
    </location>
    <ligand>
        <name>ATP</name>
        <dbReference type="ChEBI" id="CHEBI:30616"/>
    </ligand>
</feature>
<dbReference type="Pfam" id="PF01219">
    <property type="entry name" value="DAGK_prokar"/>
    <property type="match status" value="1"/>
</dbReference>
<comment type="caution">
    <text evidence="20">The sequence shown here is derived from an EMBL/GenBank/DDBJ whole genome shotgun (WGS) entry which is preliminary data.</text>
</comment>
<evidence type="ECO:0000256" key="17">
    <source>
        <dbReference type="PIRSR" id="PIRSR600829-3"/>
    </source>
</evidence>
<dbReference type="GO" id="GO:0016301">
    <property type="term" value="F:kinase activity"/>
    <property type="evidence" value="ECO:0007669"/>
    <property type="project" value="UniProtKB-KW"/>
</dbReference>
<evidence type="ECO:0000256" key="3">
    <source>
        <dbReference type="ARBA" id="ARBA00022475"/>
    </source>
</evidence>
<dbReference type="GO" id="GO:0008654">
    <property type="term" value="P:phospholipid biosynthetic process"/>
    <property type="evidence" value="ECO:0007669"/>
    <property type="project" value="UniProtKB-KW"/>
</dbReference>
<feature type="binding site" evidence="18">
    <location>
        <position position="73"/>
    </location>
    <ligand>
        <name>a divalent metal cation</name>
        <dbReference type="ChEBI" id="CHEBI:60240"/>
    </ligand>
</feature>
<keyword evidence="6 19" id="KW-0812">Transmembrane</keyword>
<feature type="binding site" evidence="17">
    <location>
        <position position="25"/>
    </location>
    <ligand>
        <name>ATP</name>
        <dbReference type="ChEBI" id="CHEBI:30616"/>
    </ligand>
</feature>
<protein>
    <recommendedName>
        <fullName evidence="22">Diacylglycerol kinase</fullName>
    </recommendedName>
</protein>
<comment type="subcellular location">
    <subcellularLocation>
        <location evidence="1">Cell membrane</location>
        <topology evidence="1">Multi-pass membrane protein</topology>
    </subcellularLocation>
</comment>
<evidence type="ECO:0000256" key="9">
    <source>
        <dbReference type="ARBA" id="ARBA00022840"/>
    </source>
</evidence>
<feature type="transmembrane region" description="Helical" evidence="19">
    <location>
        <begin position="93"/>
        <end position="117"/>
    </location>
</feature>
<evidence type="ECO:0000256" key="6">
    <source>
        <dbReference type="ARBA" id="ARBA00022692"/>
    </source>
</evidence>
<evidence type="ECO:0000256" key="1">
    <source>
        <dbReference type="ARBA" id="ARBA00004651"/>
    </source>
</evidence>
<keyword evidence="3" id="KW-1003">Cell membrane</keyword>
<evidence type="ECO:0000256" key="7">
    <source>
        <dbReference type="ARBA" id="ARBA00022741"/>
    </source>
</evidence>